<gene>
    <name evidence="1" type="ORF">ACFFNX_04835</name>
</gene>
<organism evidence="1 2">
    <name type="scientific">Actinoallomurus acaciae</name>
    <dbReference type="NCBI Taxonomy" id="502577"/>
    <lineage>
        <taxon>Bacteria</taxon>
        <taxon>Bacillati</taxon>
        <taxon>Actinomycetota</taxon>
        <taxon>Actinomycetes</taxon>
        <taxon>Streptosporangiales</taxon>
        <taxon>Thermomonosporaceae</taxon>
        <taxon>Actinoallomurus</taxon>
    </lineage>
</organism>
<evidence type="ECO:0000313" key="1">
    <source>
        <dbReference type="EMBL" id="MFB9831512.1"/>
    </source>
</evidence>
<dbReference type="EMBL" id="JBHLZP010000020">
    <property type="protein sequence ID" value="MFB9831512.1"/>
    <property type="molecule type" value="Genomic_DNA"/>
</dbReference>
<name>A0ABV5YBN8_9ACTN</name>
<protein>
    <submittedName>
        <fullName evidence="1">Uncharacterized protein</fullName>
    </submittedName>
</protein>
<reference evidence="1 2" key="1">
    <citation type="submission" date="2024-09" db="EMBL/GenBank/DDBJ databases">
        <authorList>
            <person name="Sun Q."/>
            <person name="Mori K."/>
        </authorList>
    </citation>
    <scope>NUCLEOTIDE SEQUENCE [LARGE SCALE GENOMIC DNA]</scope>
    <source>
        <strain evidence="1 2">TBRC 0563</strain>
    </source>
</reference>
<dbReference type="RefSeq" id="WP_378195754.1">
    <property type="nucleotide sequence ID" value="NZ_JBHLZP010000020.1"/>
</dbReference>
<accession>A0ABV5YBN8</accession>
<comment type="caution">
    <text evidence="1">The sequence shown here is derived from an EMBL/GenBank/DDBJ whole genome shotgun (WGS) entry which is preliminary data.</text>
</comment>
<sequence>MTFTIMAPKVVGSGVRLVQPRFGVNVHPSVPDGLSLSLYNMAGTTVQERVGSFIWAKVKPPAYQLGTDSQPLWLPFGQKPDTEPFRARRVKRLEEAADVQEVWMDDSPYNRVADEYTKVTVDQQFRSYLCYKPDGPDAIWAPLLRFDWLWAAVVQRTDLDDARTLWRQELAATDPPFGGPGLSGHPATELPTWTKNLEKDLAVQ</sequence>
<dbReference type="Proteomes" id="UP001589627">
    <property type="component" value="Unassembled WGS sequence"/>
</dbReference>
<evidence type="ECO:0000313" key="2">
    <source>
        <dbReference type="Proteomes" id="UP001589627"/>
    </source>
</evidence>
<keyword evidence="2" id="KW-1185">Reference proteome</keyword>
<proteinExistence type="predicted"/>